<evidence type="ECO:0000256" key="1">
    <source>
        <dbReference type="SAM" id="MobiDB-lite"/>
    </source>
</evidence>
<organism evidence="2 3">
    <name type="scientific">Pisolithus tinctorius Marx 270</name>
    <dbReference type="NCBI Taxonomy" id="870435"/>
    <lineage>
        <taxon>Eukaryota</taxon>
        <taxon>Fungi</taxon>
        <taxon>Dikarya</taxon>
        <taxon>Basidiomycota</taxon>
        <taxon>Agaricomycotina</taxon>
        <taxon>Agaricomycetes</taxon>
        <taxon>Agaricomycetidae</taxon>
        <taxon>Boletales</taxon>
        <taxon>Sclerodermatineae</taxon>
        <taxon>Pisolithaceae</taxon>
        <taxon>Pisolithus</taxon>
    </lineage>
</organism>
<dbReference type="InParanoid" id="A0A0C3KN35"/>
<proteinExistence type="predicted"/>
<dbReference type="Proteomes" id="UP000054217">
    <property type="component" value="Unassembled WGS sequence"/>
</dbReference>
<sequence length="261" mass="28609">MITSYRLFIADPTIIGTVYHEVDENSPLNLVYHTTIQALRLEESSHYYPTLITPPPPGSRRPSTATSPPVSSVSSSPLASSPSSHSSRSSHSLRRADRPCACCLSGPNPQPCESHDLLSEVDPETAFGISRAELDYTLNIVETLTQLPLSPMLNALTEADCPLTPSDPCYCQACYICQRLGHICVNCGLYECPLCHATCPGHTQAQCPSLHPRRPLQERIATPGVVDYHTLIGSKDDDLYDNNFDFDDSAISNMTREPYGE</sequence>
<accession>A0A0C3KN35</accession>
<dbReference type="HOGENOM" id="CLU_078029_0_0_1"/>
<evidence type="ECO:0000313" key="3">
    <source>
        <dbReference type="Proteomes" id="UP000054217"/>
    </source>
</evidence>
<keyword evidence="3" id="KW-1185">Reference proteome</keyword>
<dbReference type="EMBL" id="KN831950">
    <property type="protein sequence ID" value="KIO11002.1"/>
    <property type="molecule type" value="Genomic_DNA"/>
</dbReference>
<reference evidence="3" key="2">
    <citation type="submission" date="2015-01" db="EMBL/GenBank/DDBJ databases">
        <title>Evolutionary Origins and Diversification of the Mycorrhizal Mutualists.</title>
        <authorList>
            <consortium name="DOE Joint Genome Institute"/>
            <consortium name="Mycorrhizal Genomics Consortium"/>
            <person name="Kohler A."/>
            <person name="Kuo A."/>
            <person name="Nagy L.G."/>
            <person name="Floudas D."/>
            <person name="Copeland A."/>
            <person name="Barry K.W."/>
            <person name="Cichocki N."/>
            <person name="Veneault-Fourrey C."/>
            <person name="LaButti K."/>
            <person name="Lindquist E.A."/>
            <person name="Lipzen A."/>
            <person name="Lundell T."/>
            <person name="Morin E."/>
            <person name="Murat C."/>
            <person name="Riley R."/>
            <person name="Ohm R."/>
            <person name="Sun H."/>
            <person name="Tunlid A."/>
            <person name="Henrissat B."/>
            <person name="Grigoriev I.V."/>
            <person name="Hibbett D.S."/>
            <person name="Martin F."/>
        </authorList>
    </citation>
    <scope>NUCLEOTIDE SEQUENCE [LARGE SCALE GENOMIC DNA]</scope>
    <source>
        <strain evidence="3">Marx 270</strain>
    </source>
</reference>
<dbReference type="AlphaFoldDB" id="A0A0C3KN35"/>
<gene>
    <name evidence="2" type="ORF">M404DRAFT_20532</name>
</gene>
<evidence type="ECO:0000313" key="2">
    <source>
        <dbReference type="EMBL" id="KIO11002.1"/>
    </source>
</evidence>
<protein>
    <submittedName>
        <fullName evidence="2">Uncharacterized protein</fullName>
    </submittedName>
</protein>
<feature type="region of interest" description="Disordered" evidence="1">
    <location>
        <begin position="49"/>
        <end position="92"/>
    </location>
</feature>
<feature type="compositionally biased region" description="Low complexity" evidence="1">
    <location>
        <begin position="60"/>
        <end position="90"/>
    </location>
</feature>
<reference evidence="2 3" key="1">
    <citation type="submission" date="2014-04" db="EMBL/GenBank/DDBJ databases">
        <authorList>
            <consortium name="DOE Joint Genome Institute"/>
            <person name="Kuo A."/>
            <person name="Kohler A."/>
            <person name="Costa M.D."/>
            <person name="Nagy L.G."/>
            <person name="Floudas D."/>
            <person name="Copeland A."/>
            <person name="Barry K.W."/>
            <person name="Cichocki N."/>
            <person name="Veneault-Fourrey C."/>
            <person name="LaButti K."/>
            <person name="Lindquist E.A."/>
            <person name="Lipzen A."/>
            <person name="Lundell T."/>
            <person name="Morin E."/>
            <person name="Murat C."/>
            <person name="Sun H."/>
            <person name="Tunlid A."/>
            <person name="Henrissat B."/>
            <person name="Grigoriev I.V."/>
            <person name="Hibbett D.S."/>
            <person name="Martin F."/>
            <person name="Nordberg H.P."/>
            <person name="Cantor M.N."/>
            <person name="Hua S.X."/>
        </authorList>
    </citation>
    <scope>NUCLEOTIDE SEQUENCE [LARGE SCALE GENOMIC DNA]</scope>
    <source>
        <strain evidence="2 3">Marx 270</strain>
    </source>
</reference>
<name>A0A0C3KN35_PISTI</name>